<comment type="subcellular location">
    <subcellularLocation>
        <location evidence="10">Cytoplasm</location>
    </subcellularLocation>
</comment>
<evidence type="ECO:0000256" key="9">
    <source>
        <dbReference type="ARBA" id="ARBA00023186"/>
    </source>
</evidence>
<comment type="function">
    <text evidence="10">Probably acts as a heme chaperone, transferring heme to an unknown acceptor. Binds one molecule of heme per monomer, possibly covalently. Binds 1 [4Fe-4S] cluster. The cluster is coordinated with 3 cysteines and an exchangeable S-adenosyl-L-methionine.</text>
</comment>
<evidence type="ECO:0000256" key="10">
    <source>
        <dbReference type="RuleBase" id="RU364116"/>
    </source>
</evidence>
<evidence type="ECO:0000256" key="7">
    <source>
        <dbReference type="ARBA" id="ARBA00023004"/>
    </source>
</evidence>
<dbReference type="PANTHER" id="PTHR13932:SF5">
    <property type="entry name" value="RADICAL S-ADENOSYL METHIONINE DOMAIN-CONTAINING PROTEIN 1, MITOCHONDRIAL"/>
    <property type="match status" value="1"/>
</dbReference>
<keyword evidence="6 10" id="KW-0479">Metal-binding</keyword>
<dbReference type="EMBL" id="CADCWM010000541">
    <property type="protein sequence ID" value="CAA9567681.1"/>
    <property type="molecule type" value="Genomic_DNA"/>
</dbReference>
<sequence length="386" mass="41421">DPTEAPFGIYLHVPFCVHKCRYCDFVTYAGREALIPAYVDALVGEIESAPRRWGATLPPASSVFWGGGTPSLLPPDAFARVHGAIERSFGWRGRGAGVEITVEANPETVDEAYWTGLRAGGVNRVSLGVQSFDPAGLRALDRAHDTAGAVRALGAARAAGIGNVSLDLIFGWAGQTGVAWEADLNRALALAPEHLSLYALTVEERTPLAADIARGRVPAPDDDRQADFYEAAVARLDAAGYEGYEISNWARRPAPGEPPGRWRSRHNSLYWRNGEYLGFGVGAHSHFRGRRFGNGNLVRKYIAQVATGEQALAFEETIDGTGAMGETMMLGLRLAEGVSRDAFRARHGHALDTVYGTEVAELVALGALEDVGDAVRLTGRGRLVAN</sequence>
<proteinExistence type="inferred from homology"/>
<keyword evidence="10" id="KW-0004">4Fe-4S</keyword>
<dbReference type="InterPro" id="IPR007197">
    <property type="entry name" value="rSAM"/>
</dbReference>
<dbReference type="SFLD" id="SFLDS00029">
    <property type="entry name" value="Radical_SAM"/>
    <property type="match status" value="1"/>
</dbReference>
<evidence type="ECO:0000256" key="1">
    <source>
        <dbReference type="ARBA" id="ARBA00001966"/>
    </source>
</evidence>
<dbReference type="InterPro" id="IPR004559">
    <property type="entry name" value="HemW-like"/>
</dbReference>
<evidence type="ECO:0000259" key="11">
    <source>
        <dbReference type="PROSITE" id="PS51918"/>
    </source>
</evidence>
<name>A0A6J4V2J6_9BACT</name>
<dbReference type="SFLD" id="SFLDG01065">
    <property type="entry name" value="anaerobic_coproporphyrinogen-I"/>
    <property type="match status" value="1"/>
</dbReference>
<reference evidence="12" key="1">
    <citation type="submission" date="2020-02" db="EMBL/GenBank/DDBJ databases">
        <authorList>
            <person name="Meier V. D."/>
        </authorList>
    </citation>
    <scope>NUCLEOTIDE SEQUENCE</scope>
    <source>
        <strain evidence="12">AVDCRST_MAG88</strain>
    </source>
</reference>
<dbReference type="GO" id="GO:0006779">
    <property type="term" value="P:porphyrin-containing compound biosynthetic process"/>
    <property type="evidence" value="ECO:0007669"/>
    <property type="project" value="InterPro"/>
</dbReference>
<protein>
    <recommendedName>
        <fullName evidence="3 10">Heme chaperone HemW</fullName>
    </recommendedName>
</protein>
<feature type="domain" description="Radical SAM core" evidence="11">
    <location>
        <begin position="1"/>
        <end position="242"/>
    </location>
</feature>
<dbReference type="PANTHER" id="PTHR13932">
    <property type="entry name" value="COPROPORPHYRINIGEN III OXIDASE"/>
    <property type="match status" value="1"/>
</dbReference>
<dbReference type="AlphaFoldDB" id="A0A6J4V2J6"/>
<keyword evidence="5 10" id="KW-0949">S-adenosyl-L-methionine</keyword>
<evidence type="ECO:0000256" key="4">
    <source>
        <dbReference type="ARBA" id="ARBA00022617"/>
    </source>
</evidence>
<accession>A0A6J4V2J6</accession>
<dbReference type="Pfam" id="PF06969">
    <property type="entry name" value="HemN_C"/>
    <property type="match status" value="1"/>
</dbReference>
<keyword evidence="7 10" id="KW-0408">Iron</keyword>
<comment type="cofactor">
    <cofactor evidence="1">
        <name>[4Fe-4S] cluster</name>
        <dbReference type="ChEBI" id="CHEBI:49883"/>
    </cofactor>
</comment>
<dbReference type="SFLD" id="SFLDF00562">
    <property type="entry name" value="HemN-like__clustered_with_heat"/>
    <property type="match status" value="1"/>
</dbReference>
<dbReference type="SUPFAM" id="SSF102114">
    <property type="entry name" value="Radical SAM enzymes"/>
    <property type="match status" value="1"/>
</dbReference>
<evidence type="ECO:0000256" key="3">
    <source>
        <dbReference type="ARBA" id="ARBA00017228"/>
    </source>
</evidence>
<dbReference type="GO" id="GO:0051539">
    <property type="term" value="F:4 iron, 4 sulfur cluster binding"/>
    <property type="evidence" value="ECO:0007669"/>
    <property type="project" value="UniProtKB-UniRule"/>
</dbReference>
<dbReference type="CDD" id="cd01335">
    <property type="entry name" value="Radical_SAM"/>
    <property type="match status" value="1"/>
</dbReference>
<dbReference type="GO" id="GO:0005737">
    <property type="term" value="C:cytoplasm"/>
    <property type="evidence" value="ECO:0007669"/>
    <property type="project" value="UniProtKB-SubCell"/>
</dbReference>
<keyword evidence="12" id="KW-0346">Stress response</keyword>
<dbReference type="InterPro" id="IPR013785">
    <property type="entry name" value="Aldolase_TIM"/>
</dbReference>
<dbReference type="InterPro" id="IPR034505">
    <property type="entry name" value="Coproporphyrinogen-III_oxidase"/>
</dbReference>
<evidence type="ECO:0000256" key="2">
    <source>
        <dbReference type="ARBA" id="ARBA00006100"/>
    </source>
</evidence>
<dbReference type="InterPro" id="IPR010723">
    <property type="entry name" value="HemN_C"/>
</dbReference>
<dbReference type="NCBIfam" id="TIGR00539">
    <property type="entry name" value="hemN_rel"/>
    <property type="match status" value="1"/>
</dbReference>
<evidence type="ECO:0000313" key="12">
    <source>
        <dbReference type="EMBL" id="CAA9567681.1"/>
    </source>
</evidence>
<dbReference type="Gene3D" id="3.20.20.70">
    <property type="entry name" value="Aldolase class I"/>
    <property type="match status" value="1"/>
</dbReference>
<dbReference type="SMART" id="SM00729">
    <property type="entry name" value="Elp3"/>
    <property type="match status" value="1"/>
</dbReference>
<evidence type="ECO:0000256" key="5">
    <source>
        <dbReference type="ARBA" id="ARBA00022691"/>
    </source>
</evidence>
<feature type="non-terminal residue" evidence="12">
    <location>
        <position position="1"/>
    </location>
</feature>
<evidence type="ECO:0000256" key="8">
    <source>
        <dbReference type="ARBA" id="ARBA00023014"/>
    </source>
</evidence>
<keyword evidence="4 10" id="KW-0349">Heme</keyword>
<dbReference type="Pfam" id="PF04055">
    <property type="entry name" value="Radical_SAM"/>
    <property type="match status" value="1"/>
</dbReference>
<dbReference type="GO" id="GO:0004109">
    <property type="term" value="F:coproporphyrinogen oxidase activity"/>
    <property type="evidence" value="ECO:0007669"/>
    <property type="project" value="InterPro"/>
</dbReference>
<comment type="similarity">
    <text evidence="2">Belongs to the anaerobic coproporphyrinogen-III oxidase family. HemW subfamily.</text>
</comment>
<evidence type="ECO:0000256" key="6">
    <source>
        <dbReference type="ARBA" id="ARBA00022723"/>
    </source>
</evidence>
<dbReference type="PROSITE" id="PS51918">
    <property type="entry name" value="RADICAL_SAM"/>
    <property type="match status" value="1"/>
</dbReference>
<dbReference type="GO" id="GO:0046872">
    <property type="term" value="F:metal ion binding"/>
    <property type="evidence" value="ECO:0007669"/>
    <property type="project" value="UniProtKB-UniRule"/>
</dbReference>
<keyword evidence="8 10" id="KW-0411">Iron-sulfur</keyword>
<dbReference type="InterPro" id="IPR006638">
    <property type="entry name" value="Elp3/MiaA/NifB-like_rSAM"/>
</dbReference>
<gene>
    <name evidence="12" type="ORF">AVDCRST_MAG88-2041</name>
</gene>
<dbReference type="InterPro" id="IPR058240">
    <property type="entry name" value="rSAM_sf"/>
</dbReference>
<keyword evidence="10" id="KW-0963">Cytoplasm</keyword>
<keyword evidence="9 10" id="KW-0143">Chaperone</keyword>
<dbReference type="SFLD" id="SFLDF00288">
    <property type="entry name" value="HemN-like__clustered_with_nucl"/>
    <property type="match status" value="1"/>
</dbReference>
<organism evidence="12">
    <name type="scientific">uncultured Thermomicrobiales bacterium</name>
    <dbReference type="NCBI Taxonomy" id="1645740"/>
    <lineage>
        <taxon>Bacteria</taxon>
        <taxon>Pseudomonadati</taxon>
        <taxon>Thermomicrobiota</taxon>
        <taxon>Thermomicrobia</taxon>
        <taxon>Thermomicrobiales</taxon>
        <taxon>environmental samples</taxon>
    </lineage>
</organism>